<evidence type="ECO:0000313" key="2">
    <source>
        <dbReference type="EMBL" id="MEC6830667.1"/>
    </source>
</evidence>
<dbReference type="OrthoDB" id="1115105at2"/>
<dbReference type="Proteomes" id="UP000191116">
    <property type="component" value="Unassembled WGS sequence"/>
</dbReference>
<dbReference type="InterPro" id="IPR037401">
    <property type="entry name" value="SnoaL-like"/>
</dbReference>
<dbReference type="Gene3D" id="3.10.450.50">
    <property type="match status" value="1"/>
</dbReference>
<evidence type="ECO:0000313" key="3">
    <source>
        <dbReference type="EMBL" id="SKA14678.1"/>
    </source>
</evidence>
<dbReference type="AlphaFoldDB" id="A0A1T4RG12"/>
<gene>
    <name evidence="3" type="ORF">CZ814_01296</name>
    <name evidence="2" type="ORF">VXS06_02670</name>
</gene>
<evidence type="ECO:0000259" key="1">
    <source>
        <dbReference type="Pfam" id="PF12680"/>
    </source>
</evidence>
<dbReference type="Proteomes" id="UP001306119">
    <property type="component" value="Unassembled WGS sequence"/>
</dbReference>
<dbReference type="EMBL" id="FUWP01000004">
    <property type="protein sequence ID" value="SKA14678.1"/>
    <property type="molecule type" value="Genomic_DNA"/>
</dbReference>
<protein>
    <submittedName>
        <fullName evidence="2">Nuclear transport factor 2 family protein</fullName>
    </submittedName>
    <submittedName>
        <fullName evidence="3">SnoaL-like domain protein</fullName>
    </submittedName>
</protein>
<dbReference type="EMBL" id="JAYXUG010000001">
    <property type="protein sequence ID" value="MEC6830667.1"/>
    <property type="molecule type" value="Genomic_DNA"/>
</dbReference>
<reference evidence="3 4" key="1">
    <citation type="submission" date="2017-02" db="EMBL/GenBank/DDBJ databases">
        <authorList>
            <person name="Peterson S.W."/>
        </authorList>
    </citation>
    <scope>NUCLEOTIDE SEQUENCE [LARGE SCALE GENOMIC DNA]</scope>
    <source>
        <strain evidence="3 4">CECT 9189</strain>
    </source>
</reference>
<dbReference type="SUPFAM" id="SSF54427">
    <property type="entry name" value="NTF2-like"/>
    <property type="match status" value="1"/>
</dbReference>
<evidence type="ECO:0000313" key="5">
    <source>
        <dbReference type="Proteomes" id="UP001306119"/>
    </source>
</evidence>
<keyword evidence="5" id="KW-1185">Reference proteome</keyword>
<feature type="domain" description="SnoaL-like" evidence="1">
    <location>
        <begin position="18"/>
        <end position="115"/>
    </location>
</feature>
<dbReference type="RefSeq" id="WP_080174162.1">
    <property type="nucleotide sequence ID" value="NZ_AP024855.1"/>
</dbReference>
<evidence type="ECO:0000313" key="4">
    <source>
        <dbReference type="Proteomes" id="UP000191116"/>
    </source>
</evidence>
<dbReference type="Pfam" id="PF12680">
    <property type="entry name" value="SnoaL_2"/>
    <property type="match status" value="1"/>
</dbReference>
<accession>A0A1T4RG12</accession>
<name>A0A1T4RG12_9GAMM</name>
<dbReference type="InterPro" id="IPR032710">
    <property type="entry name" value="NTF2-like_dom_sf"/>
</dbReference>
<sequence length="145" mass="16808">MVTTNNAVINTFIEVYCQLNKENLSLLDGVYHTDIVFEDPAHNIVGIEALHHYFKTLYSNINYCHFTINHAVVEDNNAFLQWTMTFSHPRLQQGQQRTLEGCTQLTIEQQRIIYHRDFFDLGAMLYEGLPVIGQVIKHIKARLGQ</sequence>
<organism evidence="3 4">
    <name type="scientific">Photobacterium toruni</name>
    <dbReference type="NCBI Taxonomy" id="1935446"/>
    <lineage>
        <taxon>Bacteria</taxon>
        <taxon>Pseudomonadati</taxon>
        <taxon>Pseudomonadota</taxon>
        <taxon>Gammaproteobacteria</taxon>
        <taxon>Vibrionales</taxon>
        <taxon>Vibrionaceae</taxon>
        <taxon>Photobacterium</taxon>
    </lineage>
</organism>
<proteinExistence type="predicted"/>
<reference evidence="2 5" key="2">
    <citation type="submission" date="2024-01" db="EMBL/GenBank/DDBJ databases">
        <title>Active colonisers of the gastrointestinal tract of Atlantic salmon farmed in a warm water region.</title>
        <authorList>
            <person name="Bowman J.P."/>
        </authorList>
    </citation>
    <scope>NUCLEOTIDE SEQUENCE [LARGE SCALE GENOMIC DNA]</scope>
    <source>
        <strain evidence="2 5">S3MW1</strain>
    </source>
</reference>